<dbReference type="InParanoid" id="A0A1V9XY51"/>
<evidence type="ECO:0000256" key="3">
    <source>
        <dbReference type="ARBA" id="ARBA00022559"/>
    </source>
</evidence>
<dbReference type="GO" id="GO:0046872">
    <property type="term" value="F:metal ion binding"/>
    <property type="evidence" value="ECO:0007669"/>
    <property type="project" value="UniProtKB-KW"/>
</dbReference>
<keyword evidence="4" id="KW-0732">Signal</keyword>
<dbReference type="Gene3D" id="1.10.640.10">
    <property type="entry name" value="Haem peroxidase domain superfamily, animal type"/>
    <property type="match status" value="1"/>
</dbReference>
<dbReference type="AlphaFoldDB" id="A0A1V9XY51"/>
<keyword evidence="7" id="KW-1185">Reference proteome</keyword>
<dbReference type="InterPro" id="IPR010255">
    <property type="entry name" value="Haem_peroxidase_sf"/>
</dbReference>
<dbReference type="Proteomes" id="UP000192247">
    <property type="component" value="Unassembled WGS sequence"/>
</dbReference>
<evidence type="ECO:0000256" key="4">
    <source>
        <dbReference type="ARBA" id="ARBA00022729"/>
    </source>
</evidence>
<feature type="non-terminal residue" evidence="6">
    <location>
        <position position="1"/>
    </location>
</feature>
<dbReference type="CDD" id="cd09823">
    <property type="entry name" value="peroxinectin_like"/>
    <property type="match status" value="1"/>
</dbReference>
<dbReference type="FunFam" id="1.10.640.10:FF:000003">
    <property type="entry name" value="chorion peroxidase"/>
    <property type="match status" value="1"/>
</dbReference>
<dbReference type="EMBL" id="MNPL01002251">
    <property type="protein sequence ID" value="OQR78414.1"/>
    <property type="molecule type" value="Genomic_DNA"/>
</dbReference>
<dbReference type="GO" id="GO:0004601">
    <property type="term" value="F:peroxidase activity"/>
    <property type="evidence" value="ECO:0007669"/>
    <property type="project" value="UniProtKB-KW"/>
</dbReference>
<dbReference type="GO" id="GO:0020037">
    <property type="term" value="F:heme binding"/>
    <property type="evidence" value="ECO:0007669"/>
    <property type="project" value="InterPro"/>
</dbReference>
<dbReference type="Pfam" id="PF03098">
    <property type="entry name" value="An_peroxidase"/>
    <property type="match status" value="1"/>
</dbReference>
<dbReference type="PRINTS" id="PR00457">
    <property type="entry name" value="ANPEROXIDASE"/>
</dbReference>
<name>A0A1V9XY51_9ACAR</name>
<feature type="binding site" description="axial binding residue" evidence="5">
    <location>
        <position position="499"/>
    </location>
    <ligand>
        <name>heme b</name>
        <dbReference type="ChEBI" id="CHEBI:60344"/>
    </ligand>
    <ligandPart>
        <name>Fe</name>
        <dbReference type="ChEBI" id="CHEBI:18248"/>
    </ligandPart>
</feature>
<sequence>KEFVLFIHCRVLFILTMCVYWVTLSFAHSDHAGLFWRPKISFPVDPTSPTVPDVHAHLIDEAVDEAQTIIVQNKLFERASVSSKTHLYPMCPAAQRHMQFRAAKSQAMHMDDMSSIFEETTKILSKKMKMFWEDEFHGLARANLGGSKLEQAAQQCHHHSNLICSDKPYRTADGSCNNLEHAEWGKSFTCLRRLLPPRYADGVSMPRISETGLQLPNPRLVSTTIHVDLDRPSRHVSHMLMQWGQFLDHDFALSPIMSHPEEIVDLGNPNDVVDCCSQSKRHDPKCFSFDIPENDKFFSKYGEHCMNFPRSARCPQCALGPRQQIDALTSFIDGSNIYGSNQEDTYRLRTLSGDGRLKFDVGQRGDMILPASFHPTRDRCSRPEEGDLCFRAGDERVNEQPGLTAMHTLWLRHHNGIADKLARLNPHWEDERIFQEARRILIGQIQHITYSEFLPLILGNAFYREFGLETLPYGYTTYNKNIDPTILNEFAGAVFRFGHTILNGHFMEVDTHGNIKRIKLQDNFFKPFEFRHGKMERIMRGLQKQPSQVFDNFITHDVTNHLYRLSNESFGLDLIALNIQRGRDHGLRGYTDYLKGCFGIEVNTFEDLDNVMPRPVRERLESLYAHVNDIDLFTGGVSEYQLPGGVVGPTFGCIMGIQFWRLKYGDRFYYEHGGQAGSFTPSQLTQIRKITMAKIVCDNSIGQQFSQQWSLQMVNENNPELPCDSFADMDMNNWIEHGAAHKKKK</sequence>
<dbReference type="InterPro" id="IPR019791">
    <property type="entry name" value="Haem_peroxidase_animal"/>
</dbReference>
<dbReference type="PANTHER" id="PTHR11475">
    <property type="entry name" value="OXIDASE/PEROXIDASE"/>
    <property type="match status" value="1"/>
</dbReference>
<reference evidence="6 7" key="1">
    <citation type="journal article" date="2017" name="Gigascience">
        <title>Draft genome of the honey bee ectoparasitic mite, Tropilaelaps mercedesae, is shaped by the parasitic life history.</title>
        <authorList>
            <person name="Dong X."/>
            <person name="Armstrong S.D."/>
            <person name="Xia D."/>
            <person name="Makepeace B.L."/>
            <person name="Darby A.C."/>
            <person name="Kadowaki T."/>
        </authorList>
    </citation>
    <scope>NUCLEOTIDE SEQUENCE [LARGE SCALE GENOMIC DNA]</scope>
    <source>
        <strain evidence="6">Wuxi-XJTLU</strain>
    </source>
</reference>
<keyword evidence="2" id="KW-0964">Secreted</keyword>
<dbReference type="PROSITE" id="PS50292">
    <property type="entry name" value="PEROXIDASE_3"/>
    <property type="match status" value="1"/>
</dbReference>
<keyword evidence="5" id="KW-0349">Heme</keyword>
<accession>A0A1V9XY51</accession>
<keyword evidence="5" id="KW-0479">Metal-binding</keyword>
<evidence type="ECO:0000256" key="2">
    <source>
        <dbReference type="ARBA" id="ARBA00022525"/>
    </source>
</evidence>
<dbReference type="PANTHER" id="PTHR11475:SF143">
    <property type="entry name" value="PUTATIVE-RELATED"/>
    <property type="match status" value="1"/>
</dbReference>
<dbReference type="SUPFAM" id="SSF48113">
    <property type="entry name" value="Heme-dependent peroxidases"/>
    <property type="match status" value="1"/>
</dbReference>
<comment type="caution">
    <text evidence="6">The sequence shown here is derived from an EMBL/GenBank/DDBJ whole genome shotgun (WGS) entry which is preliminary data.</text>
</comment>
<protein>
    <submittedName>
        <fullName evidence="6">Peroxidasin-like</fullName>
    </submittedName>
</protein>
<dbReference type="GO" id="GO:0006979">
    <property type="term" value="P:response to oxidative stress"/>
    <property type="evidence" value="ECO:0007669"/>
    <property type="project" value="InterPro"/>
</dbReference>
<evidence type="ECO:0000256" key="5">
    <source>
        <dbReference type="PIRSR" id="PIRSR619791-2"/>
    </source>
</evidence>
<proteinExistence type="predicted"/>
<dbReference type="GO" id="GO:0005576">
    <property type="term" value="C:extracellular region"/>
    <property type="evidence" value="ECO:0007669"/>
    <property type="project" value="UniProtKB-SubCell"/>
</dbReference>
<comment type="subcellular location">
    <subcellularLocation>
        <location evidence="1">Secreted</location>
    </subcellularLocation>
</comment>
<gene>
    <name evidence="6" type="ORF">BIW11_06428</name>
</gene>
<evidence type="ECO:0000313" key="6">
    <source>
        <dbReference type="EMBL" id="OQR78414.1"/>
    </source>
</evidence>
<keyword evidence="3" id="KW-0560">Oxidoreductase</keyword>
<keyword evidence="3" id="KW-0575">Peroxidase</keyword>
<keyword evidence="5" id="KW-0408">Iron</keyword>
<dbReference type="InterPro" id="IPR037120">
    <property type="entry name" value="Haem_peroxidase_sf_animal"/>
</dbReference>
<organism evidence="6 7">
    <name type="scientific">Tropilaelaps mercedesae</name>
    <dbReference type="NCBI Taxonomy" id="418985"/>
    <lineage>
        <taxon>Eukaryota</taxon>
        <taxon>Metazoa</taxon>
        <taxon>Ecdysozoa</taxon>
        <taxon>Arthropoda</taxon>
        <taxon>Chelicerata</taxon>
        <taxon>Arachnida</taxon>
        <taxon>Acari</taxon>
        <taxon>Parasitiformes</taxon>
        <taxon>Mesostigmata</taxon>
        <taxon>Gamasina</taxon>
        <taxon>Dermanyssoidea</taxon>
        <taxon>Laelapidae</taxon>
        <taxon>Tropilaelaps</taxon>
    </lineage>
</organism>
<evidence type="ECO:0000313" key="7">
    <source>
        <dbReference type="Proteomes" id="UP000192247"/>
    </source>
</evidence>
<dbReference type="STRING" id="418985.A0A1V9XY51"/>
<evidence type="ECO:0000256" key="1">
    <source>
        <dbReference type="ARBA" id="ARBA00004613"/>
    </source>
</evidence>
<dbReference type="OrthoDB" id="823504at2759"/>